<gene>
    <name evidence="2" type="ORF">AXG93_3818s1520</name>
</gene>
<accession>A0A176VIB9</accession>
<dbReference type="AlphaFoldDB" id="A0A176VIB9"/>
<name>A0A176VIB9_MARPO</name>
<protein>
    <submittedName>
        <fullName evidence="2">Uncharacterized protein</fullName>
    </submittedName>
</protein>
<dbReference type="EMBL" id="LVLJ01003675">
    <property type="protein sequence ID" value="OAE20153.1"/>
    <property type="molecule type" value="Genomic_DNA"/>
</dbReference>
<evidence type="ECO:0000313" key="3">
    <source>
        <dbReference type="Proteomes" id="UP000077202"/>
    </source>
</evidence>
<proteinExistence type="predicted"/>
<sequence>MAAQNQSQAFKLYEDDRQASKHVRGGIGDDGHERRDHYRPAEDPSKRFAMSQVVNMLVGYSGLAIDLINELECQKLKLDDIFDGLIVDERLEEQQVRCSDALNCV</sequence>
<dbReference type="Proteomes" id="UP000077202">
    <property type="component" value="Unassembled WGS sequence"/>
</dbReference>
<organism evidence="2 3">
    <name type="scientific">Marchantia polymorpha subsp. ruderalis</name>
    <dbReference type="NCBI Taxonomy" id="1480154"/>
    <lineage>
        <taxon>Eukaryota</taxon>
        <taxon>Viridiplantae</taxon>
        <taxon>Streptophyta</taxon>
        <taxon>Embryophyta</taxon>
        <taxon>Marchantiophyta</taxon>
        <taxon>Marchantiopsida</taxon>
        <taxon>Marchantiidae</taxon>
        <taxon>Marchantiales</taxon>
        <taxon>Marchantiaceae</taxon>
        <taxon>Marchantia</taxon>
    </lineage>
</organism>
<comment type="caution">
    <text evidence="2">The sequence shown here is derived from an EMBL/GenBank/DDBJ whole genome shotgun (WGS) entry which is preliminary data.</text>
</comment>
<keyword evidence="3" id="KW-1185">Reference proteome</keyword>
<feature type="region of interest" description="Disordered" evidence="1">
    <location>
        <begin position="1"/>
        <end position="44"/>
    </location>
</feature>
<evidence type="ECO:0000313" key="2">
    <source>
        <dbReference type="EMBL" id="OAE20153.1"/>
    </source>
</evidence>
<reference evidence="2" key="1">
    <citation type="submission" date="2016-03" db="EMBL/GenBank/DDBJ databases">
        <title>Mechanisms controlling the formation of the plant cell surface in tip-growing cells are functionally conserved among land plants.</title>
        <authorList>
            <person name="Honkanen S."/>
            <person name="Jones V.A."/>
            <person name="Morieri G."/>
            <person name="Champion C."/>
            <person name="Hetherington A.J."/>
            <person name="Kelly S."/>
            <person name="Saint-Marcoux D."/>
            <person name="Proust H."/>
            <person name="Prescott H."/>
            <person name="Dolan L."/>
        </authorList>
    </citation>
    <scope>NUCLEOTIDE SEQUENCE [LARGE SCALE GENOMIC DNA]</scope>
    <source>
        <tissue evidence="2">Whole gametophyte</tissue>
    </source>
</reference>
<evidence type="ECO:0000256" key="1">
    <source>
        <dbReference type="SAM" id="MobiDB-lite"/>
    </source>
</evidence>
<feature type="compositionally biased region" description="Basic and acidic residues" evidence="1">
    <location>
        <begin position="27"/>
        <end position="44"/>
    </location>
</feature>